<keyword evidence="3" id="KW-1185">Reference proteome</keyword>
<organism evidence="2 3">
    <name type="scientific">Pseudomonas umsongensis</name>
    <dbReference type="NCBI Taxonomy" id="198618"/>
    <lineage>
        <taxon>Bacteria</taxon>
        <taxon>Pseudomonadati</taxon>
        <taxon>Pseudomonadota</taxon>
        <taxon>Gammaproteobacteria</taxon>
        <taxon>Pseudomonadales</taxon>
        <taxon>Pseudomonadaceae</taxon>
        <taxon>Pseudomonas</taxon>
    </lineage>
</organism>
<protein>
    <submittedName>
        <fullName evidence="2">Uncharacterized protein</fullName>
    </submittedName>
</protein>
<dbReference type="EMBL" id="NIWU01000008">
    <property type="protein sequence ID" value="OXR28235.1"/>
    <property type="molecule type" value="Genomic_DNA"/>
</dbReference>
<sequence length="92" mass="9667">MTSASSADNVSSMNDSNPASSVSTILSRSETDGTDASKNDQELCEFLTLLEDDILGNPGKMIALDSTLQVRLDALIGGIDVDINFPLSGDDE</sequence>
<evidence type="ECO:0000256" key="1">
    <source>
        <dbReference type="SAM" id="MobiDB-lite"/>
    </source>
</evidence>
<comment type="caution">
    <text evidence="2">The sequence shown here is derived from an EMBL/GenBank/DDBJ whole genome shotgun (WGS) entry which is preliminary data.</text>
</comment>
<accession>A0ABX4DN81</accession>
<feature type="compositionally biased region" description="Basic and acidic residues" evidence="1">
    <location>
        <begin position="29"/>
        <end position="38"/>
    </location>
</feature>
<feature type="region of interest" description="Disordered" evidence="1">
    <location>
        <begin position="1"/>
        <end position="38"/>
    </location>
</feature>
<evidence type="ECO:0000313" key="3">
    <source>
        <dbReference type="Proteomes" id="UP000215455"/>
    </source>
</evidence>
<gene>
    <name evidence="2" type="ORF">PSUM_27345</name>
</gene>
<feature type="compositionally biased region" description="Polar residues" evidence="1">
    <location>
        <begin position="1"/>
        <end position="28"/>
    </location>
</feature>
<dbReference type="Proteomes" id="UP000215455">
    <property type="component" value="Unassembled WGS sequence"/>
</dbReference>
<proteinExistence type="predicted"/>
<reference evidence="2 3" key="1">
    <citation type="submission" date="2017-06" db="EMBL/GenBank/DDBJ databases">
        <authorList>
            <person name="Furmanczyk E.M."/>
        </authorList>
    </citation>
    <scope>NUCLEOTIDE SEQUENCE [LARGE SCALE GENOMIC DNA]</scope>
    <source>
        <strain evidence="2 3">DSM 16611</strain>
    </source>
</reference>
<name>A0ABX4DN81_9PSED</name>
<evidence type="ECO:0000313" key="2">
    <source>
        <dbReference type="EMBL" id="OXR28235.1"/>
    </source>
</evidence>